<dbReference type="GO" id="GO:0005576">
    <property type="term" value="C:extracellular region"/>
    <property type="evidence" value="ECO:0007669"/>
    <property type="project" value="UniProtKB-SubCell"/>
</dbReference>
<dbReference type="GeneTree" id="ENSGT00900000141239"/>
<comment type="subcellular location">
    <subcellularLocation>
        <location evidence="1">Secreted</location>
    </subcellularLocation>
</comment>
<keyword evidence="2" id="KW-0964">Secreted</keyword>
<evidence type="ECO:0000256" key="2">
    <source>
        <dbReference type="ARBA" id="ARBA00022525"/>
    </source>
</evidence>
<feature type="compositionally biased region" description="Pro residues" evidence="3">
    <location>
        <begin position="57"/>
        <end position="72"/>
    </location>
</feature>
<name>A0A8C5VUJ8_MICMU</name>
<evidence type="ECO:0000259" key="5">
    <source>
        <dbReference type="PROSITE" id="PS50871"/>
    </source>
</evidence>
<keyword evidence="4" id="KW-0732">Signal</keyword>
<reference evidence="6" key="2">
    <citation type="submission" date="2025-08" db="UniProtKB">
        <authorList>
            <consortium name="Ensembl"/>
        </authorList>
    </citation>
    <scope>IDENTIFICATION</scope>
</reference>
<proteinExistence type="predicted"/>
<evidence type="ECO:0000313" key="7">
    <source>
        <dbReference type="Proteomes" id="UP000694394"/>
    </source>
</evidence>
<dbReference type="EMBL" id="ABDC03009155">
    <property type="status" value="NOT_ANNOTATED_CDS"/>
    <property type="molecule type" value="Genomic_DNA"/>
</dbReference>
<evidence type="ECO:0000256" key="4">
    <source>
        <dbReference type="SAM" id="SignalP"/>
    </source>
</evidence>
<accession>A0A8C5VUJ8</accession>
<feature type="region of interest" description="Disordered" evidence="3">
    <location>
        <begin position="33"/>
        <end position="72"/>
    </location>
</feature>
<dbReference type="KEGG" id="mmur:105873599"/>
<gene>
    <name evidence="6" type="primary">LOC105873599</name>
</gene>
<reference evidence="6" key="1">
    <citation type="submission" date="2016-12" db="EMBL/GenBank/DDBJ databases">
        <title>Mouse lemur reference genome and diversity panel.</title>
        <authorList>
            <person name="Harris R."/>
            <person name="Larsen P."/>
            <person name="Liu Y."/>
            <person name="Hughes D.S."/>
            <person name="Murali S."/>
            <person name="Raveendran M."/>
            <person name="Korchina V."/>
            <person name="Wang M."/>
            <person name="Jhangiani S."/>
            <person name="Bandaranaike D."/>
            <person name="Bellair M."/>
            <person name="Blankenburg K."/>
            <person name="Chao H."/>
            <person name="Dahdouli M."/>
            <person name="Dinh H."/>
            <person name="Doddapaneni H."/>
            <person name="English A."/>
            <person name="Firestine M."/>
            <person name="Gnanaolivu R."/>
            <person name="Gross S."/>
            <person name="Hernandez B."/>
            <person name="Javaid M."/>
            <person name="Jayaseelan J."/>
            <person name="Jones J."/>
            <person name="Khan Z."/>
            <person name="Kovar C."/>
            <person name="Kurapati P."/>
            <person name="Le B."/>
            <person name="Lee S."/>
            <person name="Li M."/>
            <person name="Mathew T."/>
            <person name="Narasimhan A."/>
            <person name="Ngo D."/>
            <person name="Nguyen L."/>
            <person name="Okwuonu G."/>
            <person name="Ongeri F."/>
            <person name="Osuji N."/>
            <person name="Pu L.-L."/>
            <person name="Puazo M."/>
            <person name="Quiroz J."/>
            <person name="Raj R."/>
            <person name="Rajbhandari K."/>
            <person name="Reid J.G."/>
            <person name="Santibanez J."/>
            <person name="Sexton D."/>
            <person name="Skinner E."/>
            <person name="Vee V."/>
            <person name="Weissenberger G."/>
            <person name="Wu Y."/>
            <person name="Xin Y."/>
            <person name="Han Y."/>
            <person name="Campbell C."/>
            <person name="Brown A."/>
            <person name="Sullivan B."/>
            <person name="Shelton J."/>
            <person name="Brown S."/>
            <person name="Dudchenko O."/>
            <person name="Machol I."/>
            <person name="Durand N."/>
            <person name="Shamim M."/>
            <person name="Lieberman A."/>
            <person name="Muzny D.M."/>
            <person name="Richards S."/>
            <person name="Yoder A."/>
            <person name="Worley K.C."/>
            <person name="Rogers J."/>
            <person name="Gibbs R.A."/>
        </authorList>
    </citation>
    <scope>NUCLEOTIDE SEQUENCE [LARGE SCALE GENOMIC DNA]</scope>
</reference>
<dbReference type="GeneID" id="105873599"/>
<evidence type="ECO:0000313" key="6">
    <source>
        <dbReference type="Ensembl" id="ENSMICP00000026611.1"/>
    </source>
</evidence>
<evidence type="ECO:0000256" key="1">
    <source>
        <dbReference type="ARBA" id="ARBA00004613"/>
    </source>
</evidence>
<dbReference type="PANTHER" id="PTHR15427:SF35">
    <property type="entry name" value="PROTEIN HP-25 HOMOLOG 1"/>
    <property type="match status" value="1"/>
</dbReference>
<dbReference type="Pfam" id="PF00386">
    <property type="entry name" value="C1q"/>
    <property type="match status" value="1"/>
</dbReference>
<dbReference type="PRINTS" id="PR00007">
    <property type="entry name" value="COMPLEMNTC1Q"/>
</dbReference>
<dbReference type="SUPFAM" id="SSF49842">
    <property type="entry name" value="TNF-like"/>
    <property type="match status" value="1"/>
</dbReference>
<dbReference type="PANTHER" id="PTHR15427">
    <property type="entry name" value="EMILIN ELASTIN MICROFIBRIL INTERFACE-LOCATED PROTEIN ELASTIN MICROFIBRIL INTERFACER"/>
    <property type="match status" value="1"/>
</dbReference>
<dbReference type="OrthoDB" id="9620672at2759"/>
<dbReference type="InterPro" id="IPR050392">
    <property type="entry name" value="Collagen/C1q_domain"/>
</dbReference>
<dbReference type="PROSITE" id="PS50871">
    <property type="entry name" value="C1Q"/>
    <property type="match status" value="1"/>
</dbReference>
<keyword evidence="7" id="KW-1185">Reference proteome</keyword>
<dbReference type="Ensembl" id="ENSMICT00000044539.2">
    <property type="protein sequence ID" value="ENSMICP00000026611.1"/>
    <property type="gene ID" value="ENSMICG00000031007.2"/>
</dbReference>
<dbReference type="AlphaFoldDB" id="A0A8C5VUJ8"/>
<dbReference type="SMART" id="SM00110">
    <property type="entry name" value="C1Q"/>
    <property type="match status" value="1"/>
</dbReference>
<protein>
    <recommendedName>
        <fullName evidence="5">C1q domain-containing protein</fullName>
    </recommendedName>
</protein>
<dbReference type="RefSeq" id="XP_012624124.1">
    <property type="nucleotide sequence ID" value="XM_012768670.2"/>
</dbReference>
<dbReference type="Gene3D" id="2.60.120.40">
    <property type="match status" value="1"/>
</dbReference>
<reference evidence="6" key="3">
    <citation type="submission" date="2025-09" db="UniProtKB">
        <authorList>
            <consortium name="Ensembl"/>
        </authorList>
    </citation>
    <scope>IDENTIFICATION</scope>
</reference>
<organism evidence="6 7">
    <name type="scientific">Microcebus murinus</name>
    <name type="common">Gray mouse lemur</name>
    <name type="synonym">Lemur murinus</name>
    <dbReference type="NCBI Taxonomy" id="30608"/>
    <lineage>
        <taxon>Eukaryota</taxon>
        <taxon>Metazoa</taxon>
        <taxon>Chordata</taxon>
        <taxon>Craniata</taxon>
        <taxon>Vertebrata</taxon>
        <taxon>Euteleostomi</taxon>
        <taxon>Mammalia</taxon>
        <taxon>Eutheria</taxon>
        <taxon>Euarchontoglires</taxon>
        <taxon>Primates</taxon>
        <taxon>Strepsirrhini</taxon>
        <taxon>Lemuriformes</taxon>
        <taxon>Cheirogaleidae</taxon>
        <taxon>Microcebus</taxon>
    </lineage>
</organism>
<dbReference type="InterPro" id="IPR008983">
    <property type="entry name" value="Tumour_necrosis_fac-like_dom"/>
</dbReference>
<sequence>MPRERRRALSMSTAGLWSLALLVPLLVADVKSSEGPKPCASRGPPGPPGLMGLPGRPGLPGPRGIPGPVGPPGLPGVVEKCPPLPQSAFSVKKTGPFPGPSKRLVFQEALYNHQGHFDLATGVFTCAVPGVYYFGFDIALFHNVVKVGLMRNGIQVRDKQGEARDTHEYISGGSVLQLEKGDRVWLESKLDEAESESGTTPTVFYGYLLNRN</sequence>
<dbReference type="InterPro" id="IPR001073">
    <property type="entry name" value="C1q_dom"/>
</dbReference>
<feature type="signal peptide" evidence="4">
    <location>
        <begin position="1"/>
        <end position="32"/>
    </location>
</feature>
<feature type="chain" id="PRO_5044150150" description="C1q domain-containing protein" evidence="4">
    <location>
        <begin position="33"/>
        <end position="212"/>
    </location>
</feature>
<feature type="domain" description="C1q" evidence="5">
    <location>
        <begin position="82"/>
        <end position="212"/>
    </location>
</feature>
<evidence type="ECO:0000256" key="3">
    <source>
        <dbReference type="SAM" id="MobiDB-lite"/>
    </source>
</evidence>
<dbReference type="Proteomes" id="UP000694394">
    <property type="component" value="Chromosome 7"/>
</dbReference>